<protein>
    <submittedName>
        <fullName evidence="2">DUF6250 domain-containing protein</fullName>
    </submittedName>
</protein>
<sequence>MKIFSDLGYKKTILNSILFLMVSASCVAQKKVRLLYRSDFSKPLDCNAWIAEIDNIPGYTSTVYTHKNALVLDTQGGVTVWLNKVLNGNIQIEYDRIVRMDNKCNDRVSDLNQFWMASDPKNAKLFSRNGKFDEYDDLLLYYVGIGGWNNTSTRFRKYLATSKPVIQEYTDKAHLIEAEKTYHIKIIVKNGTSSFWVNDKLFFNYVDPAPLTSGYFGFRSLHSRQQIKNLRIYAL</sequence>
<dbReference type="Proteomes" id="UP001629260">
    <property type="component" value="Unassembled WGS sequence"/>
</dbReference>
<gene>
    <name evidence="2" type="ORF">ABS764_00550</name>
</gene>
<evidence type="ECO:0000259" key="1">
    <source>
        <dbReference type="Pfam" id="PF19763"/>
    </source>
</evidence>
<evidence type="ECO:0000313" key="3">
    <source>
        <dbReference type="Proteomes" id="UP001629260"/>
    </source>
</evidence>
<dbReference type="RefSeq" id="WP_408078881.1">
    <property type="nucleotide sequence ID" value="NZ_JBELQA010000001.1"/>
</dbReference>
<accession>A0ABW8XPN9</accession>
<comment type="caution">
    <text evidence="2">The sequence shown here is derived from an EMBL/GenBank/DDBJ whole genome shotgun (WGS) entry which is preliminary data.</text>
</comment>
<dbReference type="PROSITE" id="PS51257">
    <property type="entry name" value="PROKAR_LIPOPROTEIN"/>
    <property type="match status" value="1"/>
</dbReference>
<feature type="domain" description="DUF6250" evidence="1">
    <location>
        <begin position="72"/>
        <end position="230"/>
    </location>
</feature>
<keyword evidence="3" id="KW-1185">Reference proteome</keyword>
<proteinExistence type="predicted"/>
<dbReference type="Gene3D" id="2.60.120.200">
    <property type="match status" value="1"/>
</dbReference>
<dbReference type="InterPro" id="IPR046217">
    <property type="entry name" value="DUF6250"/>
</dbReference>
<name>A0ABW8XPN9_9FLAO</name>
<evidence type="ECO:0000313" key="2">
    <source>
        <dbReference type="EMBL" id="MFL9829327.1"/>
    </source>
</evidence>
<dbReference type="Pfam" id="PF19763">
    <property type="entry name" value="DUF6250"/>
    <property type="match status" value="1"/>
</dbReference>
<dbReference type="EMBL" id="JBELQA010000001">
    <property type="protein sequence ID" value="MFL9829327.1"/>
    <property type="molecule type" value="Genomic_DNA"/>
</dbReference>
<reference evidence="2 3" key="1">
    <citation type="submission" date="2024-06" db="EMBL/GenBank/DDBJ databases">
        <authorList>
            <person name="Kaempfer P."/>
            <person name="Viver T."/>
        </authorList>
    </citation>
    <scope>NUCLEOTIDE SEQUENCE [LARGE SCALE GENOMIC DNA]</scope>
    <source>
        <strain evidence="2 3">ST-87</strain>
    </source>
</reference>
<organism evidence="2 3">
    <name type="scientific">Flavobacterium plantiphilum</name>
    <dbReference type="NCBI Taxonomy" id="3163297"/>
    <lineage>
        <taxon>Bacteria</taxon>
        <taxon>Pseudomonadati</taxon>
        <taxon>Bacteroidota</taxon>
        <taxon>Flavobacteriia</taxon>
        <taxon>Flavobacteriales</taxon>
        <taxon>Flavobacteriaceae</taxon>
        <taxon>Flavobacterium</taxon>
    </lineage>
</organism>